<dbReference type="Gene3D" id="3.30.70.1230">
    <property type="entry name" value="Nucleotide cyclase"/>
    <property type="match status" value="1"/>
</dbReference>
<dbReference type="SUPFAM" id="SSF55073">
    <property type="entry name" value="Nucleotide cyclase"/>
    <property type="match status" value="1"/>
</dbReference>
<dbReference type="PANTHER" id="PTHR43081:SF1">
    <property type="entry name" value="ADENYLATE CYCLASE, TERMINAL-DIFFERENTIATION SPECIFIC"/>
    <property type="match status" value="1"/>
</dbReference>
<dbReference type="AlphaFoldDB" id="A0A3E1RGZ0"/>
<dbReference type="SUPFAM" id="SSF49879">
    <property type="entry name" value="SMAD/FHA domain"/>
    <property type="match status" value="1"/>
</dbReference>
<dbReference type="PROSITE" id="PS50125">
    <property type="entry name" value="GUANYLATE_CYCLASE_2"/>
    <property type="match status" value="1"/>
</dbReference>
<dbReference type="GO" id="GO:0035556">
    <property type="term" value="P:intracellular signal transduction"/>
    <property type="evidence" value="ECO:0007669"/>
    <property type="project" value="InterPro"/>
</dbReference>
<dbReference type="PROSITE" id="PS50006">
    <property type="entry name" value="FHA_DOMAIN"/>
    <property type="match status" value="1"/>
</dbReference>
<reference evidence="3 4" key="1">
    <citation type="submission" date="2018-05" db="EMBL/GenBank/DDBJ databases">
        <title>Rhodoferax soyangensis sp.nov., isolated from an oligotrophic freshwater lake.</title>
        <authorList>
            <person name="Park M."/>
        </authorList>
    </citation>
    <scope>NUCLEOTIDE SEQUENCE [LARGE SCALE GENOMIC DNA]</scope>
    <source>
        <strain evidence="3 4">IMCC26218</strain>
    </source>
</reference>
<organism evidence="3 4">
    <name type="scientific">Rhodoferax lacus</name>
    <dbReference type="NCBI Taxonomy" id="2184758"/>
    <lineage>
        <taxon>Bacteria</taxon>
        <taxon>Pseudomonadati</taxon>
        <taxon>Pseudomonadota</taxon>
        <taxon>Betaproteobacteria</taxon>
        <taxon>Burkholderiales</taxon>
        <taxon>Comamonadaceae</taxon>
        <taxon>Rhodoferax</taxon>
    </lineage>
</organism>
<sequence>MGVQATVVFTDLHGSTAVFEALGNVVATETITKITAWIAQQCEQANGRVVKTLGDGVLAMFPDGASAVRAVVELQRIHFGRILRSPKGTAMPIRIGLATGDVELVAGDCYGDAVNVAARLCDLCGPNQIWADAASLHDVSEAQGVTFRILGPINIRGRAEPCTVYQIEWREEEVSDFLTMQGDIDPLLVPGESDVLGREVELRWLDHTQSFKSFELPVHIGRVRNVEFMVNDPRVSRTHARLEWRNGSVVLVDVSSYGSWIRFTGANGADVLLRREECVLHGEGELALGASFADPNVPTVHFKVL</sequence>
<dbReference type="InterPro" id="IPR000253">
    <property type="entry name" value="FHA_dom"/>
</dbReference>
<feature type="domain" description="Guanylate cyclase" evidence="2">
    <location>
        <begin position="6"/>
        <end position="121"/>
    </location>
</feature>
<dbReference type="CDD" id="cd00060">
    <property type="entry name" value="FHA"/>
    <property type="match status" value="1"/>
</dbReference>
<dbReference type="InterPro" id="IPR050697">
    <property type="entry name" value="Adenylyl/Guanylyl_Cyclase_3/4"/>
</dbReference>
<dbReference type="CDD" id="cd07302">
    <property type="entry name" value="CHD"/>
    <property type="match status" value="1"/>
</dbReference>
<dbReference type="EMBL" id="QFZK01000001">
    <property type="protein sequence ID" value="RFO98624.1"/>
    <property type="molecule type" value="Genomic_DNA"/>
</dbReference>
<proteinExistence type="predicted"/>
<dbReference type="Gene3D" id="2.60.200.20">
    <property type="match status" value="1"/>
</dbReference>
<comment type="caution">
    <text evidence="3">The sequence shown here is derived from an EMBL/GenBank/DDBJ whole genome shotgun (WGS) entry which is preliminary data.</text>
</comment>
<evidence type="ECO:0000259" key="2">
    <source>
        <dbReference type="PROSITE" id="PS50125"/>
    </source>
</evidence>
<keyword evidence="4" id="KW-1185">Reference proteome</keyword>
<dbReference type="InterPro" id="IPR029787">
    <property type="entry name" value="Nucleotide_cyclase"/>
</dbReference>
<dbReference type="GO" id="GO:0009190">
    <property type="term" value="P:cyclic nucleotide biosynthetic process"/>
    <property type="evidence" value="ECO:0007669"/>
    <property type="project" value="InterPro"/>
</dbReference>
<accession>A0A3E1RGZ0</accession>
<dbReference type="PANTHER" id="PTHR43081">
    <property type="entry name" value="ADENYLATE CYCLASE, TERMINAL-DIFFERENTIATION SPECIFIC-RELATED"/>
    <property type="match status" value="1"/>
</dbReference>
<dbReference type="GO" id="GO:0004016">
    <property type="term" value="F:adenylate cyclase activity"/>
    <property type="evidence" value="ECO:0007669"/>
    <property type="project" value="UniProtKB-ARBA"/>
</dbReference>
<dbReference type="OrthoDB" id="9801841at2"/>
<name>A0A3E1RGZ0_9BURK</name>
<dbReference type="Pfam" id="PF00211">
    <property type="entry name" value="Guanylate_cyc"/>
    <property type="match status" value="1"/>
</dbReference>
<dbReference type="Pfam" id="PF00498">
    <property type="entry name" value="FHA"/>
    <property type="match status" value="1"/>
</dbReference>
<protein>
    <submittedName>
        <fullName evidence="3">Adenylate/guanylate cyclase domain-containing protein</fullName>
    </submittedName>
</protein>
<dbReference type="InterPro" id="IPR001054">
    <property type="entry name" value="A/G_cyclase"/>
</dbReference>
<feature type="domain" description="FHA" evidence="1">
    <location>
        <begin position="218"/>
        <end position="266"/>
    </location>
</feature>
<evidence type="ECO:0000313" key="3">
    <source>
        <dbReference type="EMBL" id="RFO98624.1"/>
    </source>
</evidence>
<dbReference type="InterPro" id="IPR008984">
    <property type="entry name" value="SMAD_FHA_dom_sf"/>
</dbReference>
<evidence type="ECO:0000259" key="1">
    <source>
        <dbReference type="PROSITE" id="PS50006"/>
    </source>
</evidence>
<dbReference type="Proteomes" id="UP000260665">
    <property type="component" value="Unassembled WGS sequence"/>
</dbReference>
<gene>
    <name evidence="3" type="ORF">DIC66_01700</name>
</gene>
<dbReference type="RefSeq" id="WP_117173405.1">
    <property type="nucleotide sequence ID" value="NZ_QFZK01000001.1"/>
</dbReference>
<evidence type="ECO:0000313" key="4">
    <source>
        <dbReference type="Proteomes" id="UP000260665"/>
    </source>
</evidence>